<proteinExistence type="predicted"/>
<accession>A0A9P5U2U3</accession>
<protein>
    <recommendedName>
        <fullName evidence="2">DUF6593 domain-containing protein</fullName>
    </recommendedName>
</protein>
<evidence type="ECO:0000313" key="4">
    <source>
        <dbReference type="Proteomes" id="UP000772434"/>
    </source>
</evidence>
<keyword evidence="1" id="KW-1133">Transmembrane helix</keyword>
<sequence>MNTWLRKSVIPFDRTFSAPTNPGKKYQWKGRTLYSKDELRSITTFSPSQRKLSLRFTVVGMKPNTQSTPAKLVVDAQGKEVLDFIVISWSVLERQRRVRKRNARSFMAGGSSGSSAFVVTPMITS</sequence>
<feature type="domain" description="DUF6593" evidence="2">
    <location>
        <begin position="2"/>
        <end position="97"/>
    </location>
</feature>
<dbReference type="InterPro" id="IPR046528">
    <property type="entry name" value="DUF6593"/>
</dbReference>
<keyword evidence="1" id="KW-0812">Transmembrane</keyword>
<dbReference type="OrthoDB" id="3256331at2759"/>
<name>A0A9P5U2U3_9AGAR</name>
<dbReference type="Pfam" id="PF20236">
    <property type="entry name" value="DUF6593"/>
    <property type="match status" value="1"/>
</dbReference>
<reference evidence="3" key="1">
    <citation type="submission" date="2020-11" db="EMBL/GenBank/DDBJ databases">
        <authorList>
            <consortium name="DOE Joint Genome Institute"/>
            <person name="Ahrendt S."/>
            <person name="Riley R."/>
            <person name="Andreopoulos W."/>
            <person name="Labutti K."/>
            <person name="Pangilinan J."/>
            <person name="Ruiz-Duenas F.J."/>
            <person name="Barrasa J.M."/>
            <person name="Sanchez-Garcia M."/>
            <person name="Camarero S."/>
            <person name="Miyauchi S."/>
            <person name="Serrano A."/>
            <person name="Linde D."/>
            <person name="Babiker R."/>
            <person name="Drula E."/>
            <person name="Ayuso-Fernandez I."/>
            <person name="Pacheco R."/>
            <person name="Padilla G."/>
            <person name="Ferreira P."/>
            <person name="Barriuso J."/>
            <person name="Kellner H."/>
            <person name="Castanera R."/>
            <person name="Alfaro M."/>
            <person name="Ramirez L."/>
            <person name="Pisabarro A.G."/>
            <person name="Kuo A."/>
            <person name="Tritt A."/>
            <person name="Lipzen A."/>
            <person name="He G."/>
            <person name="Yan M."/>
            <person name="Ng V."/>
            <person name="Cullen D."/>
            <person name="Martin F."/>
            <person name="Rosso M.-N."/>
            <person name="Henrissat B."/>
            <person name="Hibbett D."/>
            <person name="Martinez A.T."/>
            <person name="Grigoriev I.V."/>
        </authorList>
    </citation>
    <scope>NUCLEOTIDE SEQUENCE</scope>
    <source>
        <strain evidence="3">AH 40177</strain>
    </source>
</reference>
<keyword evidence="4" id="KW-1185">Reference proteome</keyword>
<dbReference type="AlphaFoldDB" id="A0A9P5U2U3"/>
<feature type="transmembrane region" description="Helical" evidence="1">
    <location>
        <begin position="106"/>
        <end position="124"/>
    </location>
</feature>
<gene>
    <name evidence="3" type="ORF">BDP27DRAFT_173430</name>
</gene>
<evidence type="ECO:0000259" key="2">
    <source>
        <dbReference type="Pfam" id="PF20236"/>
    </source>
</evidence>
<comment type="caution">
    <text evidence="3">The sequence shown here is derived from an EMBL/GenBank/DDBJ whole genome shotgun (WGS) entry which is preliminary data.</text>
</comment>
<organism evidence="3 4">
    <name type="scientific">Rhodocollybia butyracea</name>
    <dbReference type="NCBI Taxonomy" id="206335"/>
    <lineage>
        <taxon>Eukaryota</taxon>
        <taxon>Fungi</taxon>
        <taxon>Dikarya</taxon>
        <taxon>Basidiomycota</taxon>
        <taxon>Agaricomycotina</taxon>
        <taxon>Agaricomycetes</taxon>
        <taxon>Agaricomycetidae</taxon>
        <taxon>Agaricales</taxon>
        <taxon>Marasmiineae</taxon>
        <taxon>Omphalotaceae</taxon>
        <taxon>Rhodocollybia</taxon>
    </lineage>
</organism>
<evidence type="ECO:0000313" key="3">
    <source>
        <dbReference type="EMBL" id="KAF9064276.1"/>
    </source>
</evidence>
<dbReference type="EMBL" id="JADNRY010000127">
    <property type="protein sequence ID" value="KAF9064276.1"/>
    <property type="molecule type" value="Genomic_DNA"/>
</dbReference>
<dbReference type="Proteomes" id="UP000772434">
    <property type="component" value="Unassembled WGS sequence"/>
</dbReference>
<evidence type="ECO:0000256" key="1">
    <source>
        <dbReference type="SAM" id="Phobius"/>
    </source>
</evidence>
<keyword evidence="1" id="KW-0472">Membrane</keyword>